<proteinExistence type="predicted"/>
<keyword evidence="4" id="KW-1185">Reference proteome</keyword>
<protein>
    <submittedName>
        <fullName evidence="3">Esterase-like activity of phytase family protein</fullName>
    </submittedName>
</protein>
<evidence type="ECO:0000313" key="3">
    <source>
        <dbReference type="EMBL" id="MFD2310357.1"/>
    </source>
</evidence>
<keyword evidence="1" id="KW-0732">Signal</keyword>
<organism evidence="3 4">
    <name type="scientific">Microbulbifer halophilus</name>
    <dbReference type="NCBI Taxonomy" id="453963"/>
    <lineage>
        <taxon>Bacteria</taxon>
        <taxon>Pseudomonadati</taxon>
        <taxon>Pseudomonadota</taxon>
        <taxon>Gammaproteobacteria</taxon>
        <taxon>Cellvibrionales</taxon>
        <taxon>Microbulbiferaceae</taxon>
        <taxon>Microbulbifer</taxon>
    </lineage>
</organism>
<dbReference type="Proteomes" id="UP001597425">
    <property type="component" value="Unassembled WGS sequence"/>
</dbReference>
<name>A0ABW5EAP4_9GAMM</name>
<dbReference type="SUPFAM" id="SSF63825">
    <property type="entry name" value="YWTD domain"/>
    <property type="match status" value="1"/>
</dbReference>
<sequence length="318" mass="34461">MLRSLLIAGLLALSSPLAANPVSEAKLLSAHRLDNSAGLDVSGLSFCDGRLLAVSDKDAGNLYEIAVDGRRASLVSHRALAGLDAPQGESGGPLANLIDMTRPDTDMDFEGVTCDRESVYLVSERHHRIARLDRRGAAEWLPQRWAQAAREHGYLQKFNAAAEGLVEVDGNFWIALEREPRGLLHLKADTGPTLFEIPPVDGLDFRGRSEDIAGLAFHDGALFTLERNAHVVCRRSPEDLRAEWCVHYGAIEEAPEYVYAETEYGKGEGLAVDDSGIYLVFDNNNVARAADPEDRRALLLHLGAPSSSSASRAAGPPE</sequence>
<accession>A0ABW5EAP4</accession>
<reference evidence="4" key="1">
    <citation type="journal article" date="2019" name="Int. J. Syst. Evol. Microbiol.">
        <title>The Global Catalogue of Microorganisms (GCM) 10K type strain sequencing project: providing services to taxonomists for standard genome sequencing and annotation.</title>
        <authorList>
            <consortium name="The Broad Institute Genomics Platform"/>
            <consortium name="The Broad Institute Genome Sequencing Center for Infectious Disease"/>
            <person name="Wu L."/>
            <person name="Ma J."/>
        </authorList>
    </citation>
    <scope>NUCLEOTIDE SEQUENCE [LARGE SCALE GENOMIC DNA]</scope>
    <source>
        <strain evidence="4">KCTC 12848</strain>
    </source>
</reference>
<gene>
    <name evidence="3" type="ORF">ACFSKX_07970</name>
</gene>
<evidence type="ECO:0000313" key="4">
    <source>
        <dbReference type="Proteomes" id="UP001597425"/>
    </source>
</evidence>
<feature type="signal peptide" evidence="1">
    <location>
        <begin position="1"/>
        <end position="19"/>
    </location>
</feature>
<dbReference type="EMBL" id="JBHUJD010000008">
    <property type="protein sequence ID" value="MFD2310357.1"/>
    <property type="molecule type" value="Genomic_DNA"/>
</dbReference>
<evidence type="ECO:0000256" key="1">
    <source>
        <dbReference type="SAM" id="SignalP"/>
    </source>
</evidence>
<dbReference type="InterPro" id="IPR027372">
    <property type="entry name" value="Phytase-like_dom"/>
</dbReference>
<feature type="chain" id="PRO_5045930360" evidence="1">
    <location>
        <begin position="20"/>
        <end position="318"/>
    </location>
</feature>
<dbReference type="Pfam" id="PF13449">
    <property type="entry name" value="Phytase-like"/>
    <property type="match status" value="1"/>
</dbReference>
<comment type="caution">
    <text evidence="3">The sequence shown here is derived from an EMBL/GenBank/DDBJ whole genome shotgun (WGS) entry which is preliminary data.</text>
</comment>
<feature type="domain" description="Phytase-like" evidence="2">
    <location>
        <begin position="42"/>
        <end position="179"/>
    </location>
</feature>
<dbReference type="RefSeq" id="WP_265722534.1">
    <property type="nucleotide sequence ID" value="NZ_JAPIVK010000024.1"/>
</dbReference>
<evidence type="ECO:0000259" key="2">
    <source>
        <dbReference type="Pfam" id="PF13449"/>
    </source>
</evidence>